<dbReference type="Proteomes" id="UP000310065">
    <property type="component" value="Chromosome L1"/>
</dbReference>
<dbReference type="InterPro" id="IPR001296">
    <property type="entry name" value="Glyco_trans_1"/>
</dbReference>
<dbReference type="EMBL" id="CP040558">
    <property type="protein sequence ID" value="QCU73928.1"/>
    <property type="molecule type" value="Genomic_DNA"/>
</dbReference>
<name>A0A4P9J0I3_9GAMM</name>
<reference evidence="3 4" key="1">
    <citation type="submission" date="2019-05" db="EMBL/GenBank/DDBJ databases">
        <title>Complete genome sequence of Pseudoalteromonas sp. 16-SW-7(T) isolated from the Okhotsk Sea, Russia.</title>
        <authorList>
            <person name="Nguyen T.H."/>
            <person name="Nedashkovskaya O.I."/>
            <person name="Kim S.-G."/>
        </authorList>
    </citation>
    <scope>NUCLEOTIDE SEQUENCE [LARGE SCALE GENOMIC DNA]</scope>
    <source>
        <strain evidence="3 4">16-SW-7</strain>
    </source>
</reference>
<sequence>MKVLFVHNFYQIAGGEDAVLKQEMDLLSADHDVLEYTVSNDNISCFFSKVLTLLRVPFSLKSYRQFKQFLTVNKPDVVHVHNYFPLLSPSIFYACKKLNIPVVHTLHNYRAVCPTALLMHKGKINEQSITHNVWWTVRQKVYKDSLLGSFALACMVQLHKRLGTWKSKVDVFIALTEFAKAKYVEAGWPKHKIIVKPNFIIDPFDGAKSITKTGGYALFVGRLSEEKGIDVLLNAWANINLPLKLIGTGPFKGVLKNNTQNNIEYLGLKDKPEVLELIKNADFVVMPSTWYEGLPMVLIESFCCGTPALVSNIGSMQEVVTAEVSGLHFEVGNSSDLQNKVQWIINNPAEIKRFGCNARNEFLNKYTSDINKYQLLNIYQQAINGVS</sequence>
<dbReference type="KEGG" id="pdv:FFU37_05410"/>
<protein>
    <submittedName>
        <fullName evidence="3">Glycosyltransferase family 4 protein</fullName>
    </submittedName>
</protein>
<dbReference type="CDD" id="cd03801">
    <property type="entry name" value="GT4_PimA-like"/>
    <property type="match status" value="1"/>
</dbReference>
<dbReference type="InterPro" id="IPR028098">
    <property type="entry name" value="Glyco_trans_4-like_N"/>
</dbReference>
<dbReference type="Pfam" id="PF13439">
    <property type="entry name" value="Glyco_transf_4"/>
    <property type="match status" value="1"/>
</dbReference>
<keyword evidence="3" id="KW-0808">Transferase</keyword>
<feature type="domain" description="Glycosyltransferase subfamily 4-like N-terminal" evidence="2">
    <location>
        <begin position="52"/>
        <end position="200"/>
    </location>
</feature>
<evidence type="ECO:0000259" key="2">
    <source>
        <dbReference type="Pfam" id="PF13439"/>
    </source>
</evidence>
<accession>A0A4P9J0I3</accession>
<dbReference type="AlphaFoldDB" id="A0A4P9J0I3"/>
<dbReference type="PANTHER" id="PTHR45947:SF13">
    <property type="entry name" value="TRANSFERASE"/>
    <property type="match status" value="1"/>
</dbReference>
<dbReference type="InterPro" id="IPR050194">
    <property type="entry name" value="Glycosyltransferase_grp1"/>
</dbReference>
<dbReference type="PANTHER" id="PTHR45947">
    <property type="entry name" value="SULFOQUINOVOSYL TRANSFERASE SQD2"/>
    <property type="match status" value="1"/>
</dbReference>
<evidence type="ECO:0000313" key="3">
    <source>
        <dbReference type="EMBL" id="QCU73928.1"/>
    </source>
</evidence>
<evidence type="ECO:0000313" key="4">
    <source>
        <dbReference type="Proteomes" id="UP000310065"/>
    </source>
</evidence>
<dbReference type="GO" id="GO:0016757">
    <property type="term" value="F:glycosyltransferase activity"/>
    <property type="evidence" value="ECO:0007669"/>
    <property type="project" value="InterPro"/>
</dbReference>
<proteinExistence type="predicted"/>
<organism evidence="3 4">
    <name type="scientific">Pseudoalteromonas distincta</name>
    <dbReference type="NCBI Taxonomy" id="77608"/>
    <lineage>
        <taxon>Bacteria</taxon>
        <taxon>Pseudomonadati</taxon>
        <taxon>Pseudomonadota</taxon>
        <taxon>Gammaproteobacteria</taxon>
        <taxon>Alteromonadales</taxon>
        <taxon>Pseudoalteromonadaceae</taxon>
        <taxon>Pseudoalteromonas</taxon>
    </lineage>
</organism>
<dbReference type="Gene3D" id="3.40.50.2000">
    <property type="entry name" value="Glycogen Phosphorylase B"/>
    <property type="match status" value="2"/>
</dbReference>
<dbReference type="Pfam" id="PF00534">
    <property type="entry name" value="Glycos_transf_1"/>
    <property type="match status" value="1"/>
</dbReference>
<dbReference type="GeneID" id="88775080"/>
<evidence type="ECO:0000259" key="1">
    <source>
        <dbReference type="Pfam" id="PF00534"/>
    </source>
</evidence>
<feature type="domain" description="Glycosyl transferase family 1" evidence="1">
    <location>
        <begin position="210"/>
        <end position="360"/>
    </location>
</feature>
<gene>
    <name evidence="3" type="ORF">FFU37_05410</name>
</gene>
<dbReference type="SUPFAM" id="SSF53756">
    <property type="entry name" value="UDP-Glycosyltransferase/glycogen phosphorylase"/>
    <property type="match status" value="1"/>
</dbReference>
<dbReference type="RefSeq" id="WP_138488915.1">
    <property type="nucleotide sequence ID" value="NZ_CP040558.1"/>
</dbReference>